<dbReference type="Proteomes" id="UP000013827">
    <property type="component" value="Unassembled WGS sequence"/>
</dbReference>
<dbReference type="RefSeq" id="XP_005788084.1">
    <property type="nucleotide sequence ID" value="XM_005788027.1"/>
</dbReference>
<keyword evidence="3" id="KW-1185">Reference proteome</keyword>
<reference evidence="2" key="2">
    <citation type="submission" date="2024-10" db="UniProtKB">
        <authorList>
            <consortium name="EnsemblProtists"/>
        </authorList>
    </citation>
    <scope>IDENTIFICATION</scope>
</reference>
<dbReference type="GeneID" id="17280926"/>
<dbReference type="EnsemblProtists" id="EOD20187">
    <property type="protein sequence ID" value="EOD20187"/>
    <property type="gene ID" value="EMIHUDRAFT_470006"/>
</dbReference>
<evidence type="ECO:0000313" key="3">
    <source>
        <dbReference type="Proteomes" id="UP000013827"/>
    </source>
</evidence>
<evidence type="ECO:0000313" key="2">
    <source>
        <dbReference type="EnsemblProtists" id="EOD20187"/>
    </source>
</evidence>
<protein>
    <recommendedName>
        <fullName evidence="4">Glutaredoxin domain-containing protein</fullName>
    </recommendedName>
</protein>
<dbReference type="AlphaFoldDB" id="A0A0D3J9K2"/>
<dbReference type="GeneID" id="17265731"/>
<sequence>MCVTLLLAVAGALALRPGVHVCRSSRGGDVSMKILRHQAGASADSTSAALDRLCGAPSGVFVLSYTEAGALSNSLLERVVADFEASELYGGPALACAQIVRDGGGPQDALCDQRGVTVFPTTEVWQKGALVATVGAFELEATLRGLGLRTAATSTWSNAAKGSDAKGLPSATAVDDIDFTGGGGEGGRPIDMGRRGDRGITQDYFPFGDTDKPGDEMGDAK</sequence>
<feature type="compositionally biased region" description="Basic and acidic residues" evidence="1">
    <location>
        <begin position="209"/>
        <end position="221"/>
    </location>
</feature>
<reference evidence="3" key="1">
    <citation type="journal article" date="2013" name="Nature">
        <title>Pan genome of the phytoplankton Emiliania underpins its global distribution.</title>
        <authorList>
            <person name="Read B.A."/>
            <person name="Kegel J."/>
            <person name="Klute M.J."/>
            <person name="Kuo A."/>
            <person name="Lefebvre S.C."/>
            <person name="Maumus F."/>
            <person name="Mayer C."/>
            <person name="Miller J."/>
            <person name="Monier A."/>
            <person name="Salamov A."/>
            <person name="Young J."/>
            <person name="Aguilar M."/>
            <person name="Claverie J.M."/>
            <person name="Frickenhaus S."/>
            <person name="Gonzalez K."/>
            <person name="Herman E.K."/>
            <person name="Lin Y.C."/>
            <person name="Napier J."/>
            <person name="Ogata H."/>
            <person name="Sarno A.F."/>
            <person name="Shmutz J."/>
            <person name="Schroeder D."/>
            <person name="de Vargas C."/>
            <person name="Verret F."/>
            <person name="von Dassow P."/>
            <person name="Valentin K."/>
            <person name="Van de Peer Y."/>
            <person name="Wheeler G."/>
            <person name="Dacks J.B."/>
            <person name="Delwiche C.F."/>
            <person name="Dyhrman S.T."/>
            <person name="Glockner G."/>
            <person name="John U."/>
            <person name="Richards T."/>
            <person name="Worden A.Z."/>
            <person name="Zhang X."/>
            <person name="Grigoriev I.V."/>
            <person name="Allen A.E."/>
            <person name="Bidle K."/>
            <person name="Borodovsky M."/>
            <person name="Bowler C."/>
            <person name="Brownlee C."/>
            <person name="Cock J.M."/>
            <person name="Elias M."/>
            <person name="Gladyshev V.N."/>
            <person name="Groth M."/>
            <person name="Guda C."/>
            <person name="Hadaegh A."/>
            <person name="Iglesias-Rodriguez M.D."/>
            <person name="Jenkins J."/>
            <person name="Jones B.M."/>
            <person name="Lawson T."/>
            <person name="Leese F."/>
            <person name="Lindquist E."/>
            <person name="Lobanov A."/>
            <person name="Lomsadze A."/>
            <person name="Malik S.B."/>
            <person name="Marsh M.E."/>
            <person name="Mackinder L."/>
            <person name="Mock T."/>
            <person name="Mueller-Roeber B."/>
            <person name="Pagarete A."/>
            <person name="Parker M."/>
            <person name="Probert I."/>
            <person name="Quesneville H."/>
            <person name="Raines C."/>
            <person name="Rensing S.A."/>
            <person name="Riano-Pachon D.M."/>
            <person name="Richier S."/>
            <person name="Rokitta S."/>
            <person name="Shiraiwa Y."/>
            <person name="Soanes D.M."/>
            <person name="van der Giezen M."/>
            <person name="Wahlund T.M."/>
            <person name="Williams B."/>
            <person name="Wilson W."/>
            <person name="Wolfe G."/>
            <person name="Wurch L.L."/>
        </authorList>
    </citation>
    <scope>NUCLEOTIDE SEQUENCE</scope>
</reference>
<dbReference type="KEGG" id="ehx:EMIHUDRAFT_467388"/>
<proteinExistence type="predicted"/>
<dbReference type="RefSeq" id="XP_005772616.1">
    <property type="nucleotide sequence ID" value="XM_005772559.1"/>
</dbReference>
<dbReference type="EnsemblProtists" id="EOD35655">
    <property type="protein sequence ID" value="EOD35655"/>
    <property type="gene ID" value="EMIHUDRAFT_467388"/>
</dbReference>
<feature type="region of interest" description="Disordered" evidence="1">
    <location>
        <begin position="177"/>
        <end position="221"/>
    </location>
</feature>
<organism evidence="2 3">
    <name type="scientific">Emiliania huxleyi (strain CCMP1516)</name>
    <dbReference type="NCBI Taxonomy" id="280463"/>
    <lineage>
        <taxon>Eukaryota</taxon>
        <taxon>Haptista</taxon>
        <taxon>Haptophyta</taxon>
        <taxon>Prymnesiophyceae</taxon>
        <taxon>Isochrysidales</taxon>
        <taxon>Noelaerhabdaceae</taxon>
        <taxon>Emiliania</taxon>
    </lineage>
</organism>
<name>A0A0D3J9K2_EMIH1</name>
<evidence type="ECO:0000256" key="1">
    <source>
        <dbReference type="SAM" id="MobiDB-lite"/>
    </source>
</evidence>
<feature type="compositionally biased region" description="Basic and acidic residues" evidence="1">
    <location>
        <begin position="191"/>
        <end position="200"/>
    </location>
</feature>
<dbReference type="KEGG" id="ehx:EMIHUDRAFT_470006"/>
<dbReference type="HOGENOM" id="CLU_1252656_0_0_1"/>
<dbReference type="PaxDb" id="2903-EOD20187"/>
<evidence type="ECO:0008006" key="4">
    <source>
        <dbReference type="Google" id="ProtNLM"/>
    </source>
</evidence>
<accession>A0A0D3J9K2</accession>